<evidence type="ECO:0000313" key="14">
    <source>
        <dbReference type="EMBL" id="KAJ0212258.1"/>
    </source>
</evidence>
<evidence type="ECO:0000313" key="15">
    <source>
        <dbReference type="Proteomes" id="UP000235145"/>
    </source>
</evidence>
<reference evidence="14 15" key="1">
    <citation type="journal article" date="2017" name="Nat. Commun.">
        <title>Genome assembly with in vitro proximity ligation data and whole-genome triplication in lettuce.</title>
        <authorList>
            <person name="Reyes-Chin-Wo S."/>
            <person name="Wang Z."/>
            <person name="Yang X."/>
            <person name="Kozik A."/>
            <person name="Arikit S."/>
            <person name="Song C."/>
            <person name="Xia L."/>
            <person name="Froenicke L."/>
            <person name="Lavelle D.O."/>
            <person name="Truco M.J."/>
            <person name="Xia R."/>
            <person name="Zhu S."/>
            <person name="Xu C."/>
            <person name="Xu H."/>
            <person name="Xu X."/>
            <person name="Cox K."/>
            <person name="Korf I."/>
            <person name="Meyers B.C."/>
            <person name="Michelmore R.W."/>
        </authorList>
    </citation>
    <scope>NUCLEOTIDE SEQUENCE [LARGE SCALE GENOMIC DNA]</scope>
    <source>
        <strain evidence="15">cv. Salinas</strain>
        <tissue evidence="14">Seedlings</tissue>
    </source>
</reference>
<keyword evidence="12" id="KW-0863">Zinc-finger</keyword>
<dbReference type="PROSITE" id="PS00059">
    <property type="entry name" value="ADH_ZINC"/>
    <property type="match status" value="1"/>
</dbReference>
<dbReference type="GO" id="GO:0004022">
    <property type="term" value="F:alcohol dehydrogenase (NAD+) activity"/>
    <property type="evidence" value="ECO:0000318"/>
    <property type="project" value="GO_Central"/>
</dbReference>
<organism evidence="14 15">
    <name type="scientific">Lactuca sativa</name>
    <name type="common">Garden lettuce</name>
    <dbReference type="NCBI Taxonomy" id="4236"/>
    <lineage>
        <taxon>Eukaryota</taxon>
        <taxon>Viridiplantae</taxon>
        <taxon>Streptophyta</taxon>
        <taxon>Embryophyta</taxon>
        <taxon>Tracheophyta</taxon>
        <taxon>Spermatophyta</taxon>
        <taxon>Magnoliopsida</taxon>
        <taxon>eudicotyledons</taxon>
        <taxon>Gunneridae</taxon>
        <taxon>Pentapetalae</taxon>
        <taxon>asterids</taxon>
        <taxon>campanulids</taxon>
        <taxon>Asterales</taxon>
        <taxon>Asteraceae</taxon>
        <taxon>Cichorioideae</taxon>
        <taxon>Cichorieae</taxon>
        <taxon>Lactucinae</taxon>
        <taxon>Lactuca</taxon>
    </lineage>
</organism>
<sequence length="532" mass="59749">MAQVFGAYLSSPDYYEKESFWLKERVPRDDSEKKKGSGRRLFGQDLCPKGIRVLAKPFNKGYQRVKLETLPLERSFPVNKRSRGCRSREQVLKLLRWPNRQKDSLSPRGNSMSRVVIVSFQFMVELNESVEGLNELICQVATMSSSIELDESEERLGELIRDFSIYELKELDELKVIRGVVGAANRDSSRTCSTSSLRGEFSSNRNGSKATMPTCLDGQNALLPRIFGHEAGGVVESVGEGVTELQPGDHVLPVFTGECKECAHCKSEESNMCDLLRINTDRGVMINDQNSRFSINEKPLFHFVGTSTFSEYTVVHVGCLAKINPLAPLDKVCILSCGISTGNRAYKLGHESTFATKPKKTSLPSSFFPAYYKLFIKMMMMMIMIAGFVDSITTPIKTWLDKVLNTHDHQNTTSSFGVKELGVGSSRVDCIVCLSEVVLGESFAMLERCRHGFHVECVEAWLKDHSNCPLCRTPITSGVHDQDTQKHIVYLKKLYEMMSSYGFLALEIMAEWLTNSFSQDLHSNLSESCSYL</sequence>
<dbReference type="PANTHER" id="PTHR43880">
    <property type="entry name" value="ALCOHOL DEHYDROGENASE"/>
    <property type="match status" value="1"/>
</dbReference>
<dbReference type="InterPro" id="IPR013083">
    <property type="entry name" value="Znf_RING/FYVE/PHD"/>
</dbReference>
<dbReference type="Gene3D" id="3.90.180.10">
    <property type="entry name" value="Medium-chain alcohol dehydrogenases, catalytic domain"/>
    <property type="match status" value="1"/>
</dbReference>
<keyword evidence="6" id="KW-0479">Metal-binding</keyword>
<dbReference type="SUPFAM" id="SSF57850">
    <property type="entry name" value="RING/U-box"/>
    <property type="match status" value="1"/>
</dbReference>
<dbReference type="Proteomes" id="UP000235145">
    <property type="component" value="Unassembled WGS sequence"/>
</dbReference>
<accession>A0A9R1VXG6</accession>
<comment type="caution">
    <text evidence="14">The sequence shown here is derived from an EMBL/GenBank/DDBJ whole genome shotgun (WGS) entry which is preliminary data.</text>
</comment>
<dbReference type="PANTHER" id="PTHR43880:SF40">
    <property type="entry name" value="ALCOHOL DEHYDROGENASE 2"/>
    <property type="match status" value="1"/>
</dbReference>
<evidence type="ECO:0000256" key="6">
    <source>
        <dbReference type="ARBA" id="ARBA00022723"/>
    </source>
</evidence>
<dbReference type="EC" id="1.1.1.1" evidence="4"/>
<dbReference type="GO" id="GO:0046294">
    <property type="term" value="P:formaldehyde catabolic process"/>
    <property type="evidence" value="ECO:0000318"/>
    <property type="project" value="GO_Central"/>
</dbReference>
<keyword evidence="15" id="KW-1185">Reference proteome</keyword>
<evidence type="ECO:0000256" key="1">
    <source>
        <dbReference type="ARBA" id="ARBA00001947"/>
    </source>
</evidence>
<dbReference type="InterPro" id="IPR013154">
    <property type="entry name" value="ADH-like_N"/>
</dbReference>
<evidence type="ECO:0000256" key="2">
    <source>
        <dbReference type="ARBA" id="ARBA00004496"/>
    </source>
</evidence>
<gene>
    <name evidence="14" type="ORF">LSAT_V11C400192990</name>
</gene>
<keyword evidence="7" id="KW-0862">Zinc</keyword>
<keyword evidence="8" id="KW-0560">Oxidoreductase</keyword>
<keyword evidence="9" id="KW-0520">NAD</keyword>
<dbReference type="FunFam" id="3.90.180.10:FF:000067">
    <property type="entry name" value="alcohol dehydrogenase 1-like isoform X1"/>
    <property type="match status" value="1"/>
</dbReference>
<dbReference type="SMART" id="SM00184">
    <property type="entry name" value="RING"/>
    <property type="match status" value="1"/>
</dbReference>
<comment type="cofactor">
    <cofactor evidence="1">
        <name>Zn(2+)</name>
        <dbReference type="ChEBI" id="CHEBI:29105"/>
    </cofactor>
</comment>
<protein>
    <recommendedName>
        <fullName evidence="4">alcohol dehydrogenase</fullName>
        <ecNumber evidence="4">1.1.1.1</ecNumber>
    </recommendedName>
</protein>
<evidence type="ECO:0000256" key="4">
    <source>
        <dbReference type="ARBA" id="ARBA00013190"/>
    </source>
</evidence>
<comment type="catalytic activity">
    <reaction evidence="10">
        <text>a secondary alcohol + NAD(+) = a ketone + NADH + H(+)</text>
        <dbReference type="Rhea" id="RHEA:10740"/>
        <dbReference type="ChEBI" id="CHEBI:15378"/>
        <dbReference type="ChEBI" id="CHEBI:17087"/>
        <dbReference type="ChEBI" id="CHEBI:35681"/>
        <dbReference type="ChEBI" id="CHEBI:57540"/>
        <dbReference type="ChEBI" id="CHEBI:57945"/>
        <dbReference type="EC" id="1.1.1.1"/>
    </reaction>
</comment>
<name>A0A9R1VXG6_LACSA</name>
<proteinExistence type="inferred from homology"/>
<evidence type="ECO:0000256" key="10">
    <source>
        <dbReference type="ARBA" id="ARBA00049164"/>
    </source>
</evidence>
<dbReference type="SUPFAM" id="SSF50129">
    <property type="entry name" value="GroES-like"/>
    <property type="match status" value="1"/>
</dbReference>
<feature type="domain" description="RING-type" evidence="13">
    <location>
        <begin position="430"/>
        <end position="472"/>
    </location>
</feature>
<evidence type="ECO:0000259" key="13">
    <source>
        <dbReference type="PROSITE" id="PS50089"/>
    </source>
</evidence>
<dbReference type="InterPro" id="IPR002328">
    <property type="entry name" value="ADH_Zn_CS"/>
</dbReference>
<dbReference type="GO" id="GO:0008270">
    <property type="term" value="F:zinc ion binding"/>
    <property type="evidence" value="ECO:0000318"/>
    <property type="project" value="GO_Central"/>
</dbReference>
<comment type="similarity">
    <text evidence="3">Belongs to the zinc-containing alcohol dehydrogenase family.</text>
</comment>
<dbReference type="Pfam" id="PF13639">
    <property type="entry name" value="zf-RING_2"/>
    <property type="match status" value="1"/>
</dbReference>
<dbReference type="GO" id="GO:0051903">
    <property type="term" value="F:S-(hydroxymethyl)glutathione dehydrogenase [NAD(P)+] activity"/>
    <property type="evidence" value="ECO:0000318"/>
    <property type="project" value="GO_Central"/>
</dbReference>
<dbReference type="Gene3D" id="3.30.40.10">
    <property type="entry name" value="Zinc/RING finger domain, C3HC4 (zinc finger)"/>
    <property type="match status" value="1"/>
</dbReference>
<evidence type="ECO:0000256" key="9">
    <source>
        <dbReference type="ARBA" id="ARBA00023027"/>
    </source>
</evidence>
<evidence type="ECO:0000256" key="3">
    <source>
        <dbReference type="ARBA" id="ARBA00008072"/>
    </source>
</evidence>
<comment type="subcellular location">
    <subcellularLocation>
        <location evidence="2">Cytoplasm</location>
    </subcellularLocation>
</comment>
<dbReference type="InterPro" id="IPR011032">
    <property type="entry name" value="GroES-like_sf"/>
</dbReference>
<evidence type="ECO:0000256" key="7">
    <source>
        <dbReference type="ARBA" id="ARBA00022833"/>
    </source>
</evidence>
<dbReference type="Pfam" id="PF08240">
    <property type="entry name" value="ADH_N"/>
    <property type="match status" value="1"/>
</dbReference>
<keyword evidence="5" id="KW-0963">Cytoplasm</keyword>
<dbReference type="PROSITE" id="PS50089">
    <property type="entry name" value="ZF_RING_2"/>
    <property type="match status" value="1"/>
</dbReference>
<dbReference type="InterPro" id="IPR001841">
    <property type="entry name" value="Znf_RING"/>
</dbReference>
<dbReference type="AlphaFoldDB" id="A0A9R1VXG6"/>
<evidence type="ECO:0000256" key="11">
    <source>
        <dbReference type="ARBA" id="ARBA00049243"/>
    </source>
</evidence>
<evidence type="ECO:0000256" key="8">
    <source>
        <dbReference type="ARBA" id="ARBA00023002"/>
    </source>
</evidence>
<dbReference type="EMBL" id="NBSK02000004">
    <property type="protein sequence ID" value="KAJ0212258.1"/>
    <property type="molecule type" value="Genomic_DNA"/>
</dbReference>
<evidence type="ECO:0000256" key="12">
    <source>
        <dbReference type="PROSITE-ProRule" id="PRU00175"/>
    </source>
</evidence>
<dbReference type="GO" id="GO:0005829">
    <property type="term" value="C:cytosol"/>
    <property type="evidence" value="ECO:0000318"/>
    <property type="project" value="GO_Central"/>
</dbReference>
<comment type="catalytic activity">
    <reaction evidence="11">
        <text>a primary alcohol + NAD(+) = an aldehyde + NADH + H(+)</text>
        <dbReference type="Rhea" id="RHEA:10736"/>
        <dbReference type="ChEBI" id="CHEBI:15378"/>
        <dbReference type="ChEBI" id="CHEBI:15734"/>
        <dbReference type="ChEBI" id="CHEBI:17478"/>
        <dbReference type="ChEBI" id="CHEBI:57540"/>
        <dbReference type="ChEBI" id="CHEBI:57945"/>
        <dbReference type="EC" id="1.1.1.1"/>
    </reaction>
</comment>
<evidence type="ECO:0000256" key="5">
    <source>
        <dbReference type="ARBA" id="ARBA00022490"/>
    </source>
</evidence>